<comment type="caution">
    <text evidence="2">The sequence shown here is derived from an EMBL/GenBank/DDBJ whole genome shotgun (WGS) entry which is preliminary data.</text>
</comment>
<evidence type="ECO:0008006" key="4">
    <source>
        <dbReference type="Google" id="ProtNLM"/>
    </source>
</evidence>
<protein>
    <recommendedName>
        <fullName evidence="4">DUF4138 domain-containing protein</fullName>
    </recommendedName>
</protein>
<dbReference type="EMBL" id="BJXB01000047">
    <property type="protein sequence ID" value="GEM49911.1"/>
    <property type="molecule type" value="Genomic_DNA"/>
</dbReference>
<feature type="signal peptide" evidence="1">
    <location>
        <begin position="1"/>
        <end position="16"/>
    </location>
</feature>
<gene>
    <name evidence="2" type="ORF">DC3_55460</name>
</gene>
<accession>A0A511NC16</accession>
<organism evidence="2 3">
    <name type="scientific">Deinococcus cellulosilyticus (strain DSM 18568 / NBRC 106333 / KACC 11606 / 5516J-15)</name>
    <dbReference type="NCBI Taxonomy" id="1223518"/>
    <lineage>
        <taxon>Bacteria</taxon>
        <taxon>Thermotogati</taxon>
        <taxon>Deinococcota</taxon>
        <taxon>Deinococci</taxon>
        <taxon>Deinococcales</taxon>
        <taxon>Deinococcaceae</taxon>
        <taxon>Deinococcus</taxon>
    </lineage>
</organism>
<evidence type="ECO:0000313" key="2">
    <source>
        <dbReference type="EMBL" id="GEM49911.1"/>
    </source>
</evidence>
<feature type="chain" id="PRO_5022008596" description="DUF4138 domain-containing protein" evidence="1">
    <location>
        <begin position="17"/>
        <end position="271"/>
    </location>
</feature>
<dbReference type="AlphaFoldDB" id="A0A511NC16"/>
<reference evidence="2 3" key="1">
    <citation type="submission" date="2019-07" db="EMBL/GenBank/DDBJ databases">
        <title>Whole genome shotgun sequence of Deinococcus cellulosilyticus NBRC 106333.</title>
        <authorList>
            <person name="Hosoyama A."/>
            <person name="Uohara A."/>
            <person name="Ohji S."/>
            <person name="Ichikawa N."/>
        </authorList>
    </citation>
    <scope>NUCLEOTIDE SEQUENCE [LARGE SCALE GENOMIC DNA]</scope>
    <source>
        <strain evidence="2 3">NBRC 106333</strain>
    </source>
</reference>
<sequence length="271" mass="29760">MSLSALAVFCLSSALAAQPAAYYMELKQEQLIKRPQTIVVSPQYKVAIQFPEEITGFTPMIIRMDDYKLSLMENHKILFIDTFVKKGNGDLMVTLGDDRVLMFHIVVKNQPSGTRVYKVLDDAGDAPETADAALSSVATSAQAAASALDVSILSSSAQDGTSSTQAAVASELSAQQNTDGTVTVKYTLENRNNFSLWVQPTKLALFDLAGHQVPIKHTRAPSRLTLSPKKTLSGEFTFLKKTDDLEYNLKWPFKNVSTPESYVFEKVVIVE</sequence>
<dbReference type="Proteomes" id="UP000321306">
    <property type="component" value="Unassembled WGS sequence"/>
</dbReference>
<name>A0A511NC16_DEIC1</name>
<keyword evidence="1" id="KW-0732">Signal</keyword>
<keyword evidence="3" id="KW-1185">Reference proteome</keyword>
<evidence type="ECO:0000313" key="3">
    <source>
        <dbReference type="Proteomes" id="UP000321306"/>
    </source>
</evidence>
<proteinExistence type="predicted"/>
<evidence type="ECO:0000256" key="1">
    <source>
        <dbReference type="SAM" id="SignalP"/>
    </source>
</evidence>